<evidence type="ECO:0000313" key="3">
    <source>
        <dbReference type="Proteomes" id="UP000320209"/>
    </source>
</evidence>
<feature type="region of interest" description="Disordered" evidence="1">
    <location>
        <begin position="272"/>
        <end position="312"/>
    </location>
</feature>
<dbReference type="InterPro" id="IPR011009">
    <property type="entry name" value="Kinase-like_dom_sf"/>
</dbReference>
<dbReference type="EMBL" id="VFOV01000001">
    <property type="protein sequence ID" value="TQL68808.1"/>
    <property type="molecule type" value="Genomic_DNA"/>
</dbReference>
<dbReference type="OrthoDB" id="3700382at2"/>
<accession>A0A543A884</accession>
<protein>
    <recommendedName>
        <fullName evidence="4">Protein kinase domain-containing protein</fullName>
    </recommendedName>
</protein>
<dbReference type="Proteomes" id="UP000320209">
    <property type="component" value="Unassembled WGS sequence"/>
</dbReference>
<dbReference type="RefSeq" id="WP_141780750.1">
    <property type="nucleotide sequence ID" value="NZ_VFOV01000001.1"/>
</dbReference>
<evidence type="ECO:0000256" key="1">
    <source>
        <dbReference type="SAM" id="MobiDB-lite"/>
    </source>
</evidence>
<keyword evidence="3" id="KW-1185">Reference proteome</keyword>
<dbReference type="SUPFAM" id="SSF56112">
    <property type="entry name" value="Protein kinase-like (PK-like)"/>
    <property type="match status" value="1"/>
</dbReference>
<gene>
    <name evidence="2" type="ORF">FB381_2705</name>
</gene>
<proteinExistence type="predicted"/>
<sequence>MNEIQLSRLSLGRCIAEGSQGRIIELADHPGTVAKLYRSRELGLVDGRALAELVRIRRFVASEGLQVDDFAAWPHTVVLDGLRTAGFLMQRVHDPFLAGFGPTTALAELGLLINVGDVPMPGVYERVLLLRALAAAMDALHRQGLVLGDLSPRNIAWSTTPMPRVMLLDCDGIRPAGEPGVLPPADTRGWEDPSNLGMQPTADSDRFKLALAIARVLTGDRNAAPGHRPDLTFTGQAGLLVGPLTRLMDQAAGPPGVRPTASQWATVLDVRRPWTDPGAPMAPPAPPVPAPPAPSRGTSASGEFLRPFRFPR</sequence>
<feature type="compositionally biased region" description="Pro residues" evidence="1">
    <location>
        <begin position="280"/>
        <end position="294"/>
    </location>
</feature>
<evidence type="ECO:0000313" key="2">
    <source>
        <dbReference type="EMBL" id="TQL68808.1"/>
    </source>
</evidence>
<name>A0A543A884_9ACTN</name>
<organism evidence="2 3">
    <name type="scientific">Nocardioides albertanoniae</name>
    <dbReference type="NCBI Taxonomy" id="1175486"/>
    <lineage>
        <taxon>Bacteria</taxon>
        <taxon>Bacillati</taxon>
        <taxon>Actinomycetota</taxon>
        <taxon>Actinomycetes</taxon>
        <taxon>Propionibacteriales</taxon>
        <taxon>Nocardioidaceae</taxon>
        <taxon>Nocardioides</taxon>
    </lineage>
</organism>
<evidence type="ECO:0008006" key="4">
    <source>
        <dbReference type="Google" id="ProtNLM"/>
    </source>
</evidence>
<dbReference type="AlphaFoldDB" id="A0A543A884"/>
<comment type="caution">
    <text evidence="2">The sequence shown here is derived from an EMBL/GenBank/DDBJ whole genome shotgun (WGS) entry which is preliminary data.</text>
</comment>
<dbReference type="Gene3D" id="1.10.510.10">
    <property type="entry name" value="Transferase(Phosphotransferase) domain 1"/>
    <property type="match status" value="1"/>
</dbReference>
<reference evidence="2 3" key="1">
    <citation type="submission" date="2019-06" db="EMBL/GenBank/DDBJ databases">
        <title>Sequencing the genomes of 1000 actinobacteria strains.</title>
        <authorList>
            <person name="Klenk H.-P."/>
        </authorList>
    </citation>
    <scope>NUCLEOTIDE SEQUENCE [LARGE SCALE GENOMIC DNA]</scope>
    <source>
        <strain evidence="2 3">DSM 25218</strain>
    </source>
</reference>